<protein>
    <submittedName>
        <fullName evidence="2">Integral membrane protein</fullName>
    </submittedName>
</protein>
<proteinExistence type="predicted"/>
<dbReference type="GO" id="GO:0016020">
    <property type="term" value="C:membrane"/>
    <property type="evidence" value="ECO:0007669"/>
    <property type="project" value="UniProtKB-SubCell"/>
</dbReference>
<reference evidence="2 3" key="1">
    <citation type="submission" date="2018-06" db="EMBL/GenBank/DDBJ databases">
        <authorList>
            <consortium name="Pathogen Informatics"/>
            <person name="Doyle S."/>
        </authorList>
    </citation>
    <scope>NUCLEOTIDE SEQUENCE [LARGE SCALE GENOMIC DNA]</scope>
    <source>
        <strain evidence="2 3">NCTC12195</strain>
    </source>
</reference>
<evidence type="ECO:0000313" key="2">
    <source>
        <dbReference type="EMBL" id="SUM35123.1"/>
    </source>
</evidence>
<gene>
    <name evidence="2" type="ORF">NCTC12195_04652</name>
</gene>
<evidence type="ECO:0000256" key="1">
    <source>
        <dbReference type="SAM" id="Phobius"/>
    </source>
</evidence>
<keyword evidence="1" id="KW-0812">Transmembrane</keyword>
<keyword evidence="1" id="KW-0472">Membrane</keyword>
<dbReference type="Proteomes" id="UP000255277">
    <property type="component" value="Unassembled WGS sequence"/>
</dbReference>
<sequence length="52" mass="5844">MTIIFTFICSFCASYFFNVIYDAPKKLFIPAGFAGAMGYMVYFCINGKLSYG</sequence>
<dbReference type="AlphaFoldDB" id="A0A380FNU3"/>
<organism evidence="2 3">
    <name type="scientific">Staphylococcus gallinarum</name>
    <dbReference type="NCBI Taxonomy" id="1293"/>
    <lineage>
        <taxon>Bacteria</taxon>
        <taxon>Bacillati</taxon>
        <taxon>Bacillota</taxon>
        <taxon>Bacilli</taxon>
        <taxon>Bacillales</taxon>
        <taxon>Staphylococcaceae</taxon>
        <taxon>Staphylococcus</taxon>
    </lineage>
</organism>
<name>A0A380FNU3_STAGA</name>
<accession>A0A380FNU3</accession>
<evidence type="ECO:0000313" key="3">
    <source>
        <dbReference type="Proteomes" id="UP000255277"/>
    </source>
</evidence>
<dbReference type="EMBL" id="UHDK01000001">
    <property type="protein sequence ID" value="SUM35123.1"/>
    <property type="molecule type" value="Genomic_DNA"/>
</dbReference>
<feature type="transmembrane region" description="Helical" evidence="1">
    <location>
        <begin position="28"/>
        <end position="45"/>
    </location>
</feature>
<keyword evidence="1" id="KW-1133">Transmembrane helix</keyword>